<gene>
    <name evidence="1" type="ORF">M9H77_18948</name>
</gene>
<proteinExistence type="predicted"/>
<dbReference type="Proteomes" id="UP001060085">
    <property type="component" value="Linkage Group LG04"/>
</dbReference>
<name>A0ACC0B8X7_CATRO</name>
<comment type="caution">
    <text evidence="1">The sequence shown here is derived from an EMBL/GenBank/DDBJ whole genome shotgun (WGS) entry which is preliminary data.</text>
</comment>
<evidence type="ECO:0000313" key="2">
    <source>
        <dbReference type="Proteomes" id="UP001060085"/>
    </source>
</evidence>
<organism evidence="1 2">
    <name type="scientific">Catharanthus roseus</name>
    <name type="common">Madagascar periwinkle</name>
    <name type="synonym">Vinca rosea</name>
    <dbReference type="NCBI Taxonomy" id="4058"/>
    <lineage>
        <taxon>Eukaryota</taxon>
        <taxon>Viridiplantae</taxon>
        <taxon>Streptophyta</taxon>
        <taxon>Embryophyta</taxon>
        <taxon>Tracheophyta</taxon>
        <taxon>Spermatophyta</taxon>
        <taxon>Magnoliopsida</taxon>
        <taxon>eudicotyledons</taxon>
        <taxon>Gunneridae</taxon>
        <taxon>Pentapetalae</taxon>
        <taxon>asterids</taxon>
        <taxon>lamiids</taxon>
        <taxon>Gentianales</taxon>
        <taxon>Apocynaceae</taxon>
        <taxon>Rauvolfioideae</taxon>
        <taxon>Vinceae</taxon>
        <taxon>Catharanthinae</taxon>
        <taxon>Catharanthus</taxon>
    </lineage>
</organism>
<evidence type="ECO:0000313" key="1">
    <source>
        <dbReference type="EMBL" id="KAI5669095.1"/>
    </source>
</evidence>
<reference evidence="2" key="1">
    <citation type="journal article" date="2023" name="Nat. Plants">
        <title>Single-cell RNA sequencing provides a high-resolution roadmap for understanding the multicellular compartmentation of specialized metabolism.</title>
        <authorList>
            <person name="Sun S."/>
            <person name="Shen X."/>
            <person name="Li Y."/>
            <person name="Li Y."/>
            <person name="Wang S."/>
            <person name="Li R."/>
            <person name="Zhang H."/>
            <person name="Shen G."/>
            <person name="Guo B."/>
            <person name="Wei J."/>
            <person name="Xu J."/>
            <person name="St-Pierre B."/>
            <person name="Chen S."/>
            <person name="Sun C."/>
        </authorList>
    </citation>
    <scope>NUCLEOTIDE SEQUENCE [LARGE SCALE GENOMIC DNA]</scope>
</reference>
<keyword evidence="2" id="KW-1185">Reference proteome</keyword>
<dbReference type="EMBL" id="CM044704">
    <property type="protein sequence ID" value="KAI5669095.1"/>
    <property type="molecule type" value="Genomic_DNA"/>
</dbReference>
<protein>
    <submittedName>
        <fullName evidence="1">Uncharacterized protein</fullName>
    </submittedName>
</protein>
<accession>A0ACC0B8X7</accession>
<sequence length="279" mass="32105">MDGTFDQLVSLDIMKHYRSYAASVMCALFDRSFTLAIANATLATNIFTVGFVKKKPSFVSFVVVEQVYPGVKFTDYAILGDDLVIFDRAVAEKYMELFKTELQVGISISKSIFGVLEFAKRFREGNIDMSPFSIKRILATYQPLGWIAGFGFRASSRPILYRRHGRRALRYEILLLYGCLPVIQYLRDFMVPKDIVLPPNEVFPYKSMRDFNEYSLYLFLDPCVTIDQITSNPPIYIQTWYMPEVDLSTFRYGIMFRVIDMVGCLPNSGIKFFPLNQTP</sequence>